<keyword evidence="2" id="KW-1185">Reference proteome</keyword>
<organism evidence="1 2">
    <name type="scientific">Hypoxylon rubiginosum</name>
    <dbReference type="NCBI Taxonomy" id="110542"/>
    <lineage>
        <taxon>Eukaryota</taxon>
        <taxon>Fungi</taxon>
        <taxon>Dikarya</taxon>
        <taxon>Ascomycota</taxon>
        <taxon>Pezizomycotina</taxon>
        <taxon>Sordariomycetes</taxon>
        <taxon>Xylariomycetidae</taxon>
        <taxon>Xylariales</taxon>
        <taxon>Hypoxylaceae</taxon>
        <taxon>Hypoxylon</taxon>
    </lineage>
</organism>
<accession>A0ACC0DF31</accession>
<name>A0ACC0DF31_9PEZI</name>
<sequence>MPKFDKTRNYYADLEVSPNASVDDVKRQFKKLAMLYHPDKNVGKEAEANLKFQTIQSALEILTDPTTKAQYDEARKNYNSRFPRASGVRGNPYQDYGKEFARPPTRRQPATTTQPQPQHRSGAQRYSTFAKDVPRSAYSNFREDPQTRKSNADAWENMRSSSTRRAPPPPPPGRAPTSTARETKPSNSNGVPPRTASQQQKAQASFGNRRTGYVPHSPGLGDEPSVPSNNYFTTRTHSSLFDGVTPEATGTNAQTSARPTTPVAADPLAQFKEKFWDDRQSTPYQTPGGEKTSLFDDGPAIGRTASTRSPRRPEMPGGFPQSRPRSSSTPRSTNDTQAEFTPKMPSNYTRTPDRYKPKPDLGNATDIPASFAKTGKQSAPGESSKPANYGPSKFARPDPKYAKSSTKPLNIPQSRPEQCYKSSYSKNSPLSGGVKLNAPSGGVKINPSDLTDFEKRIRFDIGSIIDSLSKKKEDVGKAAYESFNQVKSNANIAYSSSFTFQNEGNATDKSANTEGLARHSADNINTKFVEDEVPEGWEFSAGGVAGDAPQTPGKRPQSRARINRRQTMKSKPQTGGVPPVQESSENATGQGFSAGQWNDQIGSQHFVPQPSRSTSSSPTRRANAKKPKPVKVTAGGHAGMVDEEESEGFLETSRPSSKSGRVSTDSINAMDIDSPPPEKVDSTPKASQTNGARKIPVEPHRAEWRAGDLNGVRPKPTSPAQNVSSTKPPSIEIEDTSTTRPVPTPTSNPFVAQHGGSEDTEEFRMSDFAKVEPFIDPAPRGLKDFSDLKSTLPFQSQPSEQIHLERDPVPRSLQLPIPPVAPRLPAGITQPGVIRPNLTQFKKYVDDFHQYMDKWASFNSQIMGHFTARETNFKIRRQQRGIDWLDDAADEYLTELEQDKEVDQWWYTARENHQAQIREFKLFKERVK</sequence>
<comment type="caution">
    <text evidence="1">The sequence shown here is derived from an EMBL/GenBank/DDBJ whole genome shotgun (WGS) entry which is preliminary data.</text>
</comment>
<dbReference type="EMBL" id="MU394287">
    <property type="protein sequence ID" value="KAI6091324.1"/>
    <property type="molecule type" value="Genomic_DNA"/>
</dbReference>
<dbReference type="Proteomes" id="UP001497680">
    <property type="component" value="Unassembled WGS sequence"/>
</dbReference>
<protein>
    <submittedName>
        <fullName evidence="1">Uncharacterized protein</fullName>
    </submittedName>
</protein>
<reference evidence="1 2" key="1">
    <citation type="journal article" date="2022" name="New Phytol.">
        <title>Ecological generalism drives hyperdiversity of secondary metabolite gene clusters in xylarialean endophytes.</title>
        <authorList>
            <person name="Franco M.E.E."/>
            <person name="Wisecaver J.H."/>
            <person name="Arnold A.E."/>
            <person name="Ju Y.M."/>
            <person name="Slot J.C."/>
            <person name="Ahrendt S."/>
            <person name="Moore L.P."/>
            <person name="Eastman K.E."/>
            <person name="Scott K."/>
            <person name="Konkel Z."/>
            <person name="Mondo S.J."/>
            <person name="Kuo A."/>
            <person name="Hayes R.D."/>
            <person name="Haridas S."/>
            <person name="Andreopoulos B."/>
            <person name="Riley R."/>
            <person name="LaButti K."/>
            <person name="Pangilinan J."/>
            <person name="Lipzen A."/>
            <person name="Amirebrahimi M."/>
            <person name="Yan J."/>
            <person name="Adam C."/>
            <person name="Keymanesh K."/>
            <person name="Ng V."/>
            <person name="Louie K."/>
            <person name="Northen T."/>
            <person name="Drula E."/>
            <person name="Henrissat B."/>
            <person name="Hsieh H.M."/>
            <person name="Youens-Clark K."/>
            <person name="Lutzoni F."/>
            <person name="Miadlikowska J."/>
            <person name="Eastwood D.C."/>
            <person name="Hamelin R.C."/>
            <person name="Grigoriev I.V."/>
            <person name="U'Ren J.M."/>
        </authorList>
    </citation>
    <scope>NUCLEOTIDE SEQUENCE [LARGE SCALE GENOMIC DNA]</scope>
    <source>
        <strain evidence="1 2">ER1909</strain>
    </source>
</reference>
<evidence type="ECO:0000313" key="2">
    <source>
        <dbReference type="Proteomes" id="UP001497680"/>
    </source>
</evidence>
<evidence type="ECO:0000313" key="1">
    <source>
        <dbReference type="EMBL" id="KAI6091324.1"/>
    </source>
</evidence>
<gene>
    <name evidence="1" type="ORF">F4821DRAFT_199830</name>
</gene>
<proteinExistence type="predicted"/>